<evidence type="ECO:0000313" key="2">
    <source>
        <dbReference type="EMBL" id="OMD33454.1"/>
    </source>
</evidence>
<evidence type="ECO:0000259" key="1">
    <source>
        <dbReference type="Pfam" id="PF13649"/>
    </source>
</evidence>
<comment type="caution">
    <text evidence="2">The sequence shown here is derived from an EMBL/GenBank/DDBJ whole genome shotgun (WGS) entry which is preliminary data.</text>
</comment>
<organism evidence="2 3">
    <name type="scientific">Paenibacillus odorifer</name>
    <dbReference type="NCBI Taxonomy" id="189426"/>
    <lineage>
        <taxon>Bacteria</taxon>
        <taxon>Bacillati</taxon>
        <taxon>Bacillota</taxon>
        <taxon>Bacilli</taxon>
        <taxon>Bacillales</taxon>
        <taxon>Paenibacillaceae</taxon>
        <taxon>Paenibacillus</taxon>
    </lineage>
</organism>
<dbReference type="GO" id="GO:0032259">
    <property type="term" value="P:methylation"/>
    <property type="evidence" value="ECO:0007669"/>
    <property type="project" value="UniProtKB-KW"/>
</dbReference>
<feature type="domain" description="Methyltransferase" evidence="1">
    <location>
        <begin position="46"/>
        <end position="143"/>
    </location>
</feature>
<reference evidence="2 3" key="1">
    <citation type="submission" date="2016-10" db="EMBL/GenBank/DDBJ databases">
        <title>Paenibacillus species isolates.</title>
        <authorList>
            <person name="Beno S.M."/>
        </authorList>
    </citation>
    <scope>NUCLEOTIDE SEQUENCE [LARGE SCALE GENOMIC DNA]</scope>
    <source>
        <strain evidence="2 3">FSL H7-0604</strain>
    </source>
</reference>
<name>A0A1R0XEG1_9BACL</name>
<proteinExistence type="predicted"/>
<gene>
    <name evidence="2" type="ORF">BJP51_11705</name>
</gene>
<dbReference type="CDD" id="cd02440">
    <property type="entry name" value="AdoMet_MTases"/>
    <property type="match status" value="1"/>
</dbReference>
<dbReference type="AlphaFoldDB" id="A0A1R0XEG1"/>
<protein>
    <submittedName>
        <fullName evidence="2">Phospholipid methyltransferase</fullName>
    </submittedName>
</protein>
<keyword evidence="2" id="KW-0489">Methyltransferase</keyword>
<dbReference type="InterPro" id="IPR041698">
    <property type="entry name" value="Methyltransf_25"/>
</dbReference>
<keyword evidence="2" id="KW-0808">Transferase</keyword>
<dbReference type="Gene3D" id="3.40.50.150">
    <property type="entry name" value="Vaccinia Virus protein VP39"/>
    <property type="match status" value="1"/>
</dbReference>
<sequence length="186" mass="21480">MIMSEYLLFLQGFLKDPNRVGNILPSSQLLANKIIQSVQWHNVNAVAELGAGTGAITHLMTSQLTNSTKVLLFERNKKMREHLKSIYPECIFHSNASYLLKKLNQEGIRELDCIICGLPFFNFSIEMRDKILHQIVKSLKPGGILVAYQHSLHMKKKWAKQLLIEKIEFMPYTFPPTFVYICRKKE</sequence>
<dbReference type="InterPro" id="IPR029063">
    <property type="entry name" value="SAM-dependent_MTases_sf"/>
</dbReference>
<dbReference type="Pfam" id="PF13649">
    <property type="entry name" value="Methyltransf_25"/>
    <property type="match status" value="1"/>
</dbReference>
<evidence type="ECO:0000313" key="3">
    <source>
        <dbReference type="Proteomes" id="UP000187465"/>
    </source>
</evidence>
<dbReference type="GO" id="GO:0008168">
    <property type="term" value="F:methyltransferase activity"/>
    <property type="evidence" value="ECO:0007669"/>
    <property type="project" value="UniProtKB-KW"/>
</dbReference>
<dbReference type="SUPFAM" id="SSF53335">
    <property type="entry name" value="S-adenosyl-L-methionine-dependent methyltransferases"/>
    <property type="match status" value="1"/>
</dbReference>
<dbReference type="EMBL" id="MKQP01000011">
    <property type="protein sequence ID" value="OMD33454.1"/>
    <property type="molecule type" value="Genomic_DNA"/>
</dbReference>
<dbReference type="Proteomes" id="UP000187465">
    <property type="component" value="Unassembled WGS sequence"/>
</dbReference>
<accession>A0A1R0XEG1</accession>